<evidence type="ECO:0000313" key="4">
    <source>
        <dbReference type="Proteomes" id="UP001214854"/>
    </source>
</evidence>
<dbReference type="Proteomes" id="UP001214854">
    <property type="component" value="Unassembled WGS sequence"/>
</dbReference>
<feature type="compositionally biased region" description="Polar residues" evidence="1">
    <location>
        <begin position="27"/>
        <end position="43"/>
    </location>
</feature>
<organism evidence="3 4">
    <name type="scientific">Asticcacaulis aquaticus</name>
    <dbReference type="NCBI Taxonomy" id="2984212"/>
    <lineage>
        <taxon>Bacteria</taxon>
        <taxon>Pseudomonadati</taxon>
        <taxon>Pseudomonadota</taxon>
        <taxon>Alphaproteobacteria</taxon>
        <taxon>Caulobacterales</taxon>
        <taxon>Caulobacteraceae</taxon>
        <taxon>Asticcacaulis</taxon>
    </lineage>
</organism>
<evidence type="ECO:0000256" key="2">
    <source>
        <dbReference type="SAM" id="SignalP"/>
    </source>
</evidence>
<gene>
    <name evidence="3" type="ORF">PQU92_15540</name>
</gene>
<keyword evidence="2" id="KW-0732">Signal</keyword>
<feature type="signal peptide" evidence="2">
    <location>
        <begin position="1"/>
        <end position="23"/>
    </location>
</feature>
<feature type="compositionally biased region" description="Polar residues" evidence="1">
    <location>
        <begin position="143"/>
        <end position="154"/>
    </location>
</feature>
<accession>A0ABT5HXL3</accession>
<evidence type="ECO:0000313" key="3">
    <source>
        <dbReference type="EMBL" id="MDC7684698.1"/>
    </source>
</evidence>
<keyword evidence="4" id="KW-1185">Reference proteome</keyword>
<evidence type="ECO:0000256" key="1">
    <source>
        <dbReference type="SAM" id="MobiDB-lite"/>
    </source>
</evidence>
<name>A0ABT5HXL3_9CAUL</name>
<comment type="caution">
    <text evidence="3">The sequence shown here is derived from an EMBL/GenBank/DDBJ whole genome shotgun (WGS) entry which is preliminary data.</text>
</comment>
<proteinExistence type="predicted"/>
<dbReference type="EMBL" id="JAQQKX010000014">
    <property type="protein sequence ID" value="MDC7684698.1"/>
    <property type="molecule type" value="Genomic_DNA"/>
</dbReference>
<protein>
    <submittedName>
        <fullName evidence="3">Uncharacterized protein</fullName>
    </submittedName>
</protein>
<dbReference type="RefSeq" id="WP_272749168.1">
    <property type="nucleotide sequence ID" value="NZ_JAQQKX010000014.1"/>
</dbReference>
<feature type="chain" id="PRO_5045844874" evidence="2">
    <location>
        <begin position="24"/>
        <end position="154"/>
    </location>
</feature>
<reference evidence="3 4" key="1">
    <citation type="submission" date="2023-01" db="EMBL/GenBank/DDBJ databases">
        <title>Novel species of the genus Asticcacaulis isolated from rivers.</title>
        <authorList>
            <person name="Lu H."/>
        </authorList>
    </citation>
    <scope>NUCLEOTIDE SEQUENCE [LARGE SCALE GENOMIC DNA]</scope>
    <source>
        <strain evidence="3 4">BYS171W</strain>
    </source>
</reference>
<sequence length="154" mass="15952">MTLKSTLAVAALLSAVAAPAALAQNQQMPMEPQVTDQPQQASLTGDAPLAKQAPTAKQDLKSQNEATARLNAQALHAAQAEDSSTPASDATNVPPPPTDTQVRNPADSADPTDANPDPQMPVDPNAPKTGMKEPVPPLPRTDTPVQQDLPATNQ</sequence>
<feature type="compositionally biased region" description="Polar residues" evidence="1">
    <location>
        <begin position="81"/>
        <end position="91"/>
    </location>
</feature>
<feature type="region of interest" description="Disordered" evidence="1">
    <location>
        <begin position="27"/>
        <end position="154"/>
    </location>
</feature>